<proteinExistence type="predicted"/>
<evidence type="ECO:0000256" key="1">
    <source>
        <dbReference type="SAM" id="MobiDB-lite"/>
    </source>
</evidence>
<reference evidence="4 5" key="1">
    <citation type="submission" date="2016-03" db="EMBL/GenBank/DDBJ databases">
        <title>Comparative genomics of the ectomycorrhizal sister species Rhizopogon vinicolor and Rhizopogon vesiculosus (Basidiomycota: Boletales) reveals a divergence of the mating type B locus.</title>
        <authorList>
            <person name="Mujic A.B."/>
            <person name="Kuo A."/>
            <person name="Tritt A."/>
            <person name="Lipzen A."/>
            <person name="Chen C."/>
            <person name="Johnson J."/>
            <person name="Sharma A."/>
            <person name="Barry K."/>
            <person name="Grigoriev I.V."/>
            <person name="Spatafora J.W."/>
        </authorList>
    </citation>
    <scope>NUCLEOTIDE SEQUENCE [LARGE SCALE GENOMIC DNA]</scope>
    <source>
        <strain evidence="4 5">AM-OR11-056</strain>
    </source>
</reference>
<dbReference type="AlphaFoldDB" id="A0A1J8PS00"/>
<keyword evidence="2" id="KW-0812">Transmembrane</keyword>
<protein>
    <submittedName>
        <fullName evidence="4">Uncharacterized protein</fullName>
    </submittedName>
</protein>
<sequence length="611" mass="66629">MAFFACHLLVLVSLFFLCTITSARPLSTPQSNDADSSIPWSLITACLVSFLVLLALLVVKLVYIKRRRLTAIRSQCFRPASPYDVSLNSSSSLQLKATHSPLLAFLVGYLGSPSCETGMESTLDKNSLNQHLTASFMYRLHRQSKQHSSKSYSVVCNSSKSVISQAHPSPTRMTWSISSSAFSGEHSTEDATNFWPDPSTNLNMFTNPTKVWSRTTATVTSHGCSLLDDRSKQLSDSCEQFDTSCNNFRECFSDWTTTVVDHGPTSLRLVGVTDVTAVPYSFLSAFPPSSCVLSPLTGTRDSLQLSRSHSKLNRKPVPSLPPLPSYGLPGQEPSCIPLSEVPLSPCPRASIGSVSAVADLMPTQMSDNNPSLASNHAKVEATPLVSPSPAGTYTLGESLSRASDPADPPLVFAVQKMTRATKHKYSSTARSRSGIIPCASPLRTVVFPEDMTDRKPTGDTSCDKENSAPCASKTISIGQILQSTKDASYRFYPLALPSFPDTELASRRLNQPPNRSSSTRSVKSTKSITHSDVEGSLSDFSSLQTPRFDQLDEVDIGMLGLDRFHWSEEGEDMVQSHSSNIKSDRVAVVSFWEEGEWMSENNQCSDIGIAW</sequence>
<feature type="transmembrane region" description="Helical" evidence="2">
    <location>
        <begin position="39"/>
        <end position="63"/>
    </location>
</feature>
<evidence type="ECO:0000256" key="2">
    <source>
        <dbReference type="SAM" id="Phobius"/>
    </source>
</evidence>
<dbReference type="Proteomes" id="UP000183567">
    <property type="component" value="Unassembled WGS sequence"/>
</dbReference>
<feature type="region of interest" description="Disordered" evidence="1">
    <location>
        <begin position="304"/>
        <end position="328"/>
    </location>
</feature>
<keyword evidence="2" id="KW-0472">Membrane</keyword>
<feature type="region of interest" description="Disordered" evidence="1">
    <location>
        <begin position="504"/>
        <end position="530"/>
    </location>
</feature>
<comment type="caution">
    <text evidence="4">The sequence shown here is derived from an EMBL/GenBank/DDBJ whole genome shotgun (WGS) entry which is preliminary data.</text>
</comment>
<keyword evidence="3" id="KW-0732">Signal</keyword>
<name>A0A1J8PS00_9AGAM</name>
<evidence type="ECO:0000313" key="5">
    <source>
        <dbReference type="Proteomes" id="UP000183567"/>
    </source>
</evidence>
<feature type="chain" id="PRO_5012272747" evidence="3">
    <location>
        <begin position="24"/>
        <end position="611"/>
    </location>
</feature>
<keyword evidence="5" id="KW-1185">Reference proteome</keyword>
<gene>
    <name evidence="4" type="ORF">AZE42_10678</name>
</gene>
<organism evidence="4 5">
    <name type="scientific">Rhizopogon vesiculosus</name>
    <dbReference type="NCBI Taxonomy" id="180088"/>
    <lineage>
        <taxon>Eukaryota</taxon>
        <taxon>Fungi</taxon>
        <taxon>Dikarya</taxon>
        <taxon>Basidiomycota</taxon>
        <taxon>Agaricomycotina</taxon>
        <taxon>Agaricomycetes</taxon>
        <taxon>Agaricomycetidae</taxon>
        <taxon>Boletales</taxon>
        <taxon>Suillineae</taxon>
        <taxon>Rhizopogonaceae</taxon>
        <taxon>Rhizopogon</taxon>
    </lineage>
</organism>
<dbReference type="EMBL" id="LVVM01004840">
    <property type="protein sequence ID" value="OJA11982.1"/>
    <property type="molecule type" value="Genomic_DNA"/>
</dbReference>
<keyword evidence="2" id="KW-1133">Transmembrane helix</keyword>
<accession>A0A1J8PS00</accession>
<dbReference type="OrthoDB" id="2753667at2759"/>
<feature type="signal peptide" evidence="3">
    <location>
        <begin position="1"/>
        <end position="23"/>
    </location>
</feature>
<evidence type="ECO:0000256" key="3">
    <source>
        <dbReference type="SAM" id="SignalP"/>
    </source>
</evidence>
<evidence type="ECO:0000313" key="4">
    <source>
        <dbReference type="EMBL" id="OJA11982.1"/>
    </source>
</evidence>
<feature type="compositionally biased region" description="Low complexity" evidence="1">
    <location>
        <begin position="515"/>
        <end position="527"/>
    </location>
</feature>